<keyword evidence="7" id="KW-1015">Disulfide bond</keyword>
<evidence type="ECO:0000256" key="3">
    <source>
        <dbReference type="ARBA" id="ARBA00019589"/>
    </source>
</evidence>
<comment type="similarity">
    <text evidence="2">Belongs to the 7B2 family.</text>
</comment>
<dbReference type="Proteomes" id="UP001152320">
    <property type="component" value="Chromosome 3"/>
</dbReference>
<feature type="signal peptide" evidence="10">
    <location>
        <begin position="1"/>
        <end position="21"/>
    </location>
</feature>
<keyword evidence="8" id="KW-0143">Chaperone</keyword>
<proteinExistence type="inferred from homology"/>
<dbReference type="OrthoDB" id="9922675at2759"/>
<evidence type="ECO:0000256" key="2">
    <source>
        <dbReference type="ARBA" id="ARBA00006348"/>
    </source>
</evidence>
<keyword evidence="12" id="KW-1185">Reference proteome</keyword>
<dbReference type="GO" id="GO:0030234">
    <property type="term" value="F:enzyme regulator activity"/>
    <property type="evidence" value="ECO:0007669"/>
    <property type="project" value="TreeGrafter"/>
</dbReference>
<dbReference type="PANTHER" id="PTHR12738">
    <property type="entry name" value="NEUROENDOCRINE PROTEIN 7B2"/>
    <property type="match status" value="1"/>
</dbReference>
<dbReference type="EMBL" id="JAIZAY010000003">
    <property type="protein sequence ID" value="KAJ8044571.1"/>
    <property type="molecule type" value="Genomic_DNA"/>
</dbReference>
<dbReference type="InterPro" id="IPR007945">
    <property type="entry name" value="Secretogranin_V"/>
</dbReference>
<accession>A0A9Q1CGK6</accession>
<evidence type="ECO:0000256" key="10">
    <source>
        <dbReference type="SAM" id="SignalP"/>
    </source>
</evidence>
<evidence type="ECO:0000256" key="1">
    <source>
        <dbReference type="ARBA" id="ARBA00004613"/>
    </source>
</evidence>
<evidence type="ECO:0000256" key="9">
    <source>
        <dbReference type="SAM" id="MobiDB-lite"/>
    </source>
</evidence>
<organism evidence="11 12">
    <name type="scientific">Holothuria leucospilota</name>
    <name type="common">Black long sea cucumber</name>
    <name type="synonym">Mertensiothuria leucospilota</name>
    <dbReference type="NCBI Taxonomy" id="206669"/>
    <lineage>
        <taxon>Eukaryota</taxon>
        <taxon>Metazoa</taxon>
        <taxon>Echinodermata</taxon>
        <taxon>Eleutherozoa</taxon>
        <taxon>Echinozoa</taxon>
        <taxon>Holothuroidea</taxon>
        <taxon>Aspidochirotacea</taxon>
        <taxon>Aspidochirotida</taxon>
        <taxon>Holothuriidae</taxon>
        <taxon>Holothuria</taxon>
    </lineage>
</organism>
<dbReference type="AlphaFoldDB" id="A0A9Q1CGK6"/>
<gene>
    <name evidence="11" type="ORF">HOLleu_07354</name>
</gene>
<evidence type="ECO:0000256" key="6">
    <source>
        <dbReference type="ARBA" id="ARBA00022729"/>
    </source>
</evidence>
<dbReference type="GO" id="GO:0005576">
    <property type="term" value="C:extracellular region"/>
    <property type="evidence" value="ECO:0007669"/>
    <property type="project" value="UniProtKB-SubCell"/>
</dbReference>
<keyword evidence="6 10" id="KW-0732">Signal</keyword>
<evidence type="ECO:0000256" key="8">
    <source>
        <dbReference type="ARBA" id="ARBA00023186"/>
    </source>
</evidence>
<dbReference type="PANTHER" id="PTHR12738:SF0">
    <property type="entry name" value="NEUROENDOCRINE PROTEIN 7B2"/>
    <property type="match status" value="1"/>
</dbReference>
<dbReference type="GO" id="GO:0007218">
    <property type="term" value="P:neuropeptide signaling pathway"/>
    <property type="evidence" value="ECO:0007669"/>
    <property type="project" value="InterPro"/>
</dbReference>
<name>A0A9Q1CGK6_HOLLE</name>
<feature type="chain" id="PRO_5040263869" description="Neuroendocrine protein 7B2" evidence="10">
    <location>
        <begin position="22"/>
        <end position="290"/>
    </location>
</feature>
<comment type="subcellular location">
    <subcellularLocation>
        <location evidence="1">Secreted</location>
    </subcellularLocation>
</comment>
<comment type="caution">
    <text evidence="11">The sequence shown here is derived from an EMBL/GenBank/DDBJ whole genome shotgun (WGS) entry which is preliminary data.</text>
</comment>
<evidence type="ECO:0000313" key="11">
    <source>
        <dbReference type="EMBL" id="KAJ8044571.1"/>
    </source>
</evidence>
<dbReference type="GO" id="GO:0046883">
    <property type="term" value="P:regulation of hormone secretion"/>
    <property type="evidence" value="ECO:0007669"/>
    <property type="project" value="TreeGrafter"/>
</dbReference>
<protein>
    <recommendedName>
        <fullName evidence="3">Neuroendocrine protein 7B2</fullName>
    </recommendedName>
</protein>
<keyword evidence="5" id="KW-0964">Secreted</keyword>
<dbReference type="GO" id="GO:0030141">
    <property type="term" value="C:secretory granule"/>
    <property type="evidence" value="ECO:0007669"/>
    <property type="project" value="InterPro"/>
</dbReference>
<feature type="region of interest" description="Disordered" evidence="9">
    <location>
        <begin position="92"/>
        <end position="134"/>
    </location>
</feature>
<evidence type="ECO:0000256" key="5">
    <source>
        <dbReference type="ARBA" id="ARBA00022525"/>
    </source>
</evidence>
<evidence type="ECO:0000313" key="12">
    <source>
        <dbReference type="Proteomes" id="UP001152320"/>
    </source>
</evidence>
<reference evidence="11" key="1">
    <citation type="submission" date="2021-10" db="EMBL/GenBank/DDBJ databases">
        <title>Tropical sea cucumber genome reveals ecological adaptation and Cuvierian tubules defense mechanism.</title>
        <authorList>
            <person name="Chen T."/>
        </authorList>
    </citation>
    <scope>NUCLEOTIDE SEQUENCE</scope>
    <source>
        <strain evidence="11">Nanhai2018</strain>
        <tissue evidence="11">Muscle</tissue>
    </source>
</reference>
<evidence type="ECO:0000256" key="7">
    <source>
        <dbReference type="ARBA" id="ARBA00023157"/>
    </source>
</evidence>
<sequence length="290" mass="32120">MMAVYWFQLVCLSALALYSHAYIGYNDDIPPIERLAIRSYILRNLYDTTGIEGEPATRKDEAAPATKPAIPPIERLAIRSYILRNLYDTTGIEGEPATRKDEAAPATKPAIPPNTFVSGGTGEGKQHLGSDGKIPNKQVAIPEIQSGYETPPNPCPVNAKTDDLEHVASQKHPESQCACIKGWNENKEDCTEAAKCCLMDMPNQAEYVARYQLEGRVDGFADPFANNQYIGGGNKRAEHVAKKSPMLRKRSAVYNRYPMQRRYNPYLTGQRVSSVVAKKAPAYANRLPVM</sequence>
<evidence type="ECO:0000256" key="4">
    <source>
        <dbReference type="ARBA" id="ARBA00022448"/>
    </source>
</evidence>
<keyword evidence="4" id="KW-0813">Transport</keyword>